<feature type="region of interest" description="Disordered" evidence="1">
    <location>
        <begin position="123"/>
        <end position="157"/>
    </location>
</feature>
<dbReference type="AlphaFoldDB" id="A0A502DU70"/>
<gene>
    <name evidence="2" type="ORF">EAH80_28205</name>
</gene>
<reference evidence="2 3" key="1">
    <citation type="journal article" date="2019" name="Environ. Microbiol.">
        <title>Species interactions and distinct microbial communities in high Arctic permafrost affected cryosols are associated with the CH4 and CO2 gas fluxes.</title>
        <authorList>
            <person name="Altshuler I."/>
            <person name="Hamel J."/>
            <person name="Turney S."/>
            <person name="Magnuson E."/>
            <person name="Levesque R."/>
            <person name="Greer C."/>
            <person name="Whyte L.G."/>
        </authorList>
    </citation>
    <scope>NUCLEOTIDE SEQUENCE [LARGE SCALE GENOMIC DNA]</scope>
    <source>
        <strain evidence="2 3">S5.20</strain>
    </source>
</reference>
<evidence type="ECO:0000313" key="2">
    <source>
        <dbReference type="EMBL" id="TPG28200.1"/>
    </source>
</evidence>
<protein>
    <submittedName>
        <fullName evidence="2">Uncharacterized protein</fullName>
    </submittedName>
</protein>
<keyword evidence="3" id="KW-1185">Reference proteome</keyword>
<sequence>MSSGVTAVGSAKYIGRVGALALALGVGAAVAGGAGVANAEGSADNGTAGSAGAVSSAAPDADKGVTADVATDGSPGVKSRKPGLLGVPKMVLGVNGTLTVRGPDDASAGVASRVLRQKTALEVDRATGASSPTRARRAPTGSNRTHVSAAARTMPAPDDLPTATGGGNELVGVQSVPATDAPLRQQPRTVAATGLVHGLSLVAPTRAAGTRDTPRLANPVATVVSSFLSALGVAPTAGTGGSPAAPMPMVLGALQLISREIERLAAHLASPTASFASAQTLANVDPANATEAPNPADEAQTDYGKIGKWMLESNGQISDYGGQLYDGKTLLEPINVIIVDPTSKTKAAATRKLNAAMSWSGFPARPIHSNGFRGKIDDVTYGQLPKGFLQGFSDNSFLVTNDHGRVFGPDPVETSTGYVWSASFSTEDFGTYDSHPAHLYVSSDMARTALATKLVLSGRATVVGMVPLDNAYNTDTTTTGDHDGYAVVLQLK</sequence>
<dbReference type="Proteomes" id="UP000320095">
    <property type="component" value="Unassembled WGS sequence"/>
</dbReference>
<organism evidence="2 3">
    <name type="scientific">Mycolicibacterium hodleri</name>
    <dbReference type="NCBI Taxonomy" id="49897"/>
    <lineage>
        <taxon>Bacteria</taxon>
        <taxon>Bacillati</taxon>
        <taxon>Actinomycetota</taxon>
        <taxon>Actinomycetes</taxon>
        <taxon>Mycobacteriales</taxon>
        <taxon>Mycobacteriaceae</taxon>
        <taxon>Mycolicibacterium</taxon>
    </lineage>
</organism>
<evidence type="ECO:0000313" key="3">
    <source>
        <dbReference type="Proteomes" id="UP000320095"/>
    </source>
</evidence>
<comment type="caution">
    <text evidence="2">The sequence shown here is derived from an EMBL/GenBank/DDBJ whole genome shotgun (WGS) entry which is preliminary data.</text>
</comment>
<accession>A0A502DU70</accession>
<name>A0A502DU70_9MYCO</name>
<proteinExistence type="predicted"/>
<feature type="compositionally biased region" description="Low complexity" evidence="1">
    <location>
        <begin position="46"/>
        <end position="58"/>
    </location>
</feature>
<evidence type="ECO:0000256" key="1">
    <source>
        <dbReference type="SAM" id="MobiDB-lite"/>
    </source>
</evidence>
<feature type="region of interest" description="Disordered" evidence="1">
    <location>
        <begin position="41"/>
        <end position="84"/>
    </location>
</feature>
<dbReference type="EMBL" id="RCZG01000019">
    <property type="protein sequence ID" value="TPG28200.1"/>
    <property type="molecule type" value="Genomic_DNA"/>
</dbReference>